<evidence type="ECO:0000259" key="6">
    <source>
        <dbReference type="Pfam" id="PF21508"/>
    </source>
</evidence>
<dbReference type="AlphaFoldDB" id="A0A2V1GV25"/>
<accession>A0A2V1GV25</accession>
<dbReference type="EC" id="4.2.1.113" evidence="4"/>
<comment type="caution">
    <text evidence="7">The sequence shown here is derived from an EMBL/GenBank/DDBJ whole genome shotgun (WGS) entry which is preliminary data.</text>
</comment>
<dbReference type="GO" id="GO:0009063">
    <property type="term" value="P:amino acid catabolic process"/>
    <property type="evidence" value="ECO:0007669"/>
    <property type="project" value="InterPro"/>
</dbReference>
<evidence type="ECO:0000259" key="5">
    <source>
        <dbReference type="Pfam" id="PF13378"/>
    </source>
</evidence>
<dbReference type="InterPro" id="IPR029065">
    <property type="entry name" value="Enolase_C-like"/>
</dbReference>
<dbReference type="SFLD" id="SFLDG00180">
    <property type="entry name" value="muconate_cycloisomerase"/>
    <property type="match status" value="1"/>
</dbReference>
<evidence type="ECO:0000256" key="4">
    <source>
        <dbReference type="NCBIfam" id="TIGR01927"/>
    </source>
</evidence>
<keyword evidence="3" id="KW-0456">Lyase</keyword>
<proteinExistence type="predicted"/>
<evidence type="ECO:0000256" key="2">
    <source>
        <dbReference type="ARBA" id="ARBA00022842"/>
    </source>
</evidence>
<dbReference type="OrthoDB" id="3725747at2"/>
<dbReference type="InterPro" id="IPR036849">
    <property type="entry name" value="Enolase-like_C_sf"/>
</dbReference>
<dbReference type="SUPFAM" id="SSF51604">
    <property type="entry name" value="Enolase C-terminal domain-like"/>
    <property type="match status" value="1"/>
</dbReference>
<evidence type="ECO:0000256" key="1">
    <source>
        <dbReference type="ARBA" id="ARBA00022723"/>
    </source>
</evidence>
<feature type="domain" description="Enolase C-terminal" evidence="5">
    <location>
        <begin position="131"/>
        <end position="282"/>
    </location>
</feature>
<dbReference type="Gene3D" id="3.20.20.120">
    <property type="entry name" value="Enolase-like C-terminal domain"/>
    <property type="match status" value="1"/>
</dbReference>
<dbReference type="NCBIfam" id="NF003473">
    <property type="entry name" value="PRK05105.1"/>
    <property type="match status" value="1"/>
</dbReference>
<dbReference type="PANTHER" id="PTHR48073:SF2">
    <property type="entry name" value="O-SUCCINYLBENZOATE SYNTHASE"/>
    <property type="match status" value="1"/>
</dbReference>
<dbReference type="PROSITE" id="PS00909">
    <property type="entry name" value="MR_MLE_2"/>
    <property type="match status" value="1"/>
</dbReference>
<dbReference type="GO" id="GO:0043748">
    <property type="term" value="F:O-succinylbenzoate synthase activity"/>
    <property type="evidence" value="ECO:0007669"/>
    <property type="project" value="UniProtKB-EC"/>
</dbReference>
<evidence type="ECO:0000313" key="8">
    <source>
        <dbReference type="Proteomes" id="UP000244906"/>
    </source>
</evidence>
<keyword evidence="1" id="KW-0479">Metal-binding</keyword>
<organism evidence="7 8">
    <name type="scientific">Pelagibaculum spongiae</name>
    <dbReference type="NCBI Taxonomy" id="2080658"/>
    <lineage>
        <taxon>Bacteria</taxon>
        <taxon>Pseudomonadati</taxon>
        <taxon>Pseudomonadota</taxon>
        <taxon>Gammaproteobacteria</taxon>
        <taxon>Oceanospirillales</taxon>
        <taxon>Pelagibaculum</taxon>
    </lineage>
</organism>
<dbReference type="SFLD" id="SFLDS00001">
    <property type="entry name" value="Enolase"/>
    <property type="match status" value="1"/>
</dbReference>
<keyword evidence="8" id="KW-1185">Reference proteome</keyword>
<dbReference type="RefSeq" id="WP_116687519.1">
    <property type="nucleotide sequence ID" value="NZ_CAWNYD010000005.1"/>
</dbReference>
<keyword evidence="2" id="KW-0460">Magnesium</keyword>
<dbReference type="Gene3D" id="3.30.390.10">
    <property type="entry name" value="Enolase-like, N-terminal domain"/>
    <property type="match status" value="1"/>
</dbReference>
<feature type="domain" description="OSBS enolase-like N-terminal" evidence="6">
    <location>
        <begin position="5"/>
        <end position="90"/>
    </location>
</feature>
<sequence length="339" mass="38526">MIILTLFPYQLDLFPELKLASGTLQRRNGWLVRLQDEHSEGWGEIAPLPGFSQERAQDIPERLAQWLENPQQVELPPSASFGLSAAVNELLQAELTAPADIQCCPLLLKDQLLVDKPFDPQLLQHWTELGEVKLKVGNDPSEDRQKLLQLLQYFPGKVRLDANQQWTFEQALQFAKDLPLQRISFIEEPLQNFSDTERMYAQLQAFYQKTAMHFALDETVQQSGFKLQMLQGLRTLVIKPTLVGSISRCCSLAEQALQQQLQVIFSSSFESSLAVGQIAAMAQHLVPHELAGLDTLRRFDCDLLRPWPGSKKRLIDLAELTETTEQHSFLLEPELLDLL</sequence>
<gene>
    <name evidence="7" type="ORF">DC094_12895</name>
</gene>
<dbReference type="InterPro" id="IPR041338">
    <property type="entry name" value="OSBS_N"/>
</dbReference>
<dbReference type="InterPro" id="IPR029017">
    <property type="entry name" value="Enolase-like_N"/>
</dbReference>
<evidence type="ECO:0000313" key="7">
    <source>
        <dbReference type="EMBL" id="PVZ68191.1"/>
    </source>
</evidence>
<dbReference type="Pfam" id="PF13378">
    <property type="entry name" value="MR_MLE_C"/>
    <property type="match status" value="1"/>
</dbReference>
<dbReference type="GO" id="GO:0009234">
    <property type="term" value="P:menaquinone biosynthetic process"/>
    <property type="evidence" value="ECO:0007669"/>
    <property type="project" value="UniProtKB-UniRule"/>
</dbReference>
<dbReference type="PANTHER" id="PTHR48073">
    <property type="entry name" value="O-SUCCINYLBENZOATE SYNTHASE-RELATED"/>
    <property type="match status" value="1"/>
</dbReference>
<dbReference type="Proteomes" id="UP000244906">
    <property type="component" value="Unassembled WGS sequence"/>
</dbReference>
<dbReference type="Pfam" id="PF21508">
    <property type="entry name" value="MenC_N"/>
    <property type="match status" value="1"/>
</dbReference>
<reference evidence="7 8" key="1">
    <citation type="submission" date="2018-04" db="EMBL/GenBank/DDBJ databases">
        <title>Thalassorhabdus spongiae gen. nov., sp. nov., isolated from a marine sponge in South-West Iceland.</title>
        <authorList>
            <person name="Knobloch S."/>
            <person name="Daussin A."/>
            <person name="Johannsson R."/>
            <person name="Marteinsson V.T."/>
        </authorList>
    </citation>
    <scope>NUCLEOTIDE SEQUENCE [LARGE SCALE GENOMIC DNA]</scope>
    <source>
        <strain evidence="7 8">Hp12</strain>
    </source>
</reference>
<protein>
    <recommendedName>
        <fullName evidence="4">o-succinylbenzoate synthase</fullName>
        <ecNumber evidence="4">4.2.1.113</ecNumber>
    </recommendedName>
</protein>
<name>A0A2V1GV25_9GAMM</name>
<dbReference type="NCBIfam" id="TIGR01927">
    <property type="entry name" value="menC_gam_Gplu"/>
    <property type="match status" value="1"/>
</dbReference>
<evidence type="ECO:0000256" key="3">
    <source>
        <dbReference type="ARBA" id="ARBA00023239"/>
    </source>
</evidence>
<dbReference type="InterPro" id="IPR018110">
    <property type="entry name" value="Mandel_Rmase/mucon_lact_enz_CS"/>
</dbReference>
<dbReference type="SFLD" id="SFLDF00009">
    <property type="entry name" value="o-succinylbenzoate_synthase"/>
    <property type="match status" value="1"/>
</dbReference>
<dbReference type="SUPFAM" id="SSF54826">
    <property type="entry name" value="Enolase N-terminal domain-like"/>
    <property type="match status" value="1"/>
</dbReference>
<dbReference type="EMBL" id="QDDL01000005">
    <property type="protein sequence ID" value="PVZ68191.1"/>
    <property type="molecule type" value="Genomic_DNA"/>
</dbReference>
<dbReference type="GO" id="GO:0046872">
    <property type="term" value="F:metal ion binding"/>
    <property type="evidence" value="ECO:0007669"/>
    <property type="project" value="UniProtKB-KW"/>
</dbReference>